<sequence length="139" mass="15859">MSTYYYSTPSDFTTNKVLPDRPLVVRCAFDQESKTMSFSSAQNCTYDHLRNKIEQCFSLSTLAFFIEYKDDNGETCEITTEDELTEAIKYFEAAAEEAPLSSAVSILSGRSFESKNITLSVQVQVDYDRTQQTFPFRSE</sequence>
<dbReference type="InterPro" id="IPR000270">
    <property type="entry name" value="PB1_dom"/>
</dbReference>
<dbReference type="SMART" id="SM00666">
    <property type="entry name" value="PB1"/>
    <property type="match status" value="1"/>
</dbReference>
<feature type="domain" description="PB1" evidence="1">
    <location>
        <begin position="22"/>
        <end position="124"/>
    </location>
</feature>
<evidence type="ECO:0000313" key="3">
    <source>
        <dbReference type="Proteomes" id="UP000799118"/>
    </source>
</evidence>
<dbReference type="AlphaFoldDB" id="A0A6A4HPB9"/>
<dbReference type="SUPFAM" id="SSF54277">
    <property type="entry name" value="CAD &amp; PB1 domains"/>
    <property type="match status" value="1"/>
</dbReference>
<evidence type="ECO:0000259" key="1">
    <source>
        <dbReference type="SMART" id="SM00666"/>
    </source>
</evidence>
<name>A0A6A4HPB9_9AGAR</name>
<proteinExistence type="predicted"/>
<reference evidence="2" key="1">
    <citation type="journal article" date="2019" name="Environ. Microbiol.">
        <title>Fungal ecological strategies reflected in gene transcription - a case study of two litter decomposers.</title>
        <authorList>
            <person name="Barbi F."/>
            <person name="Kohler A."/>
            <person name="Barry K."/>
            <person name="Baskaran P."/>
            <person name="Daum C."/>
            <person name="Fauchery L."/>
            <person name="Ihrmark K."/>
            <person name="Kuo A."/>
            <person name="LaButti K."/>
            <person name="Lipzen A."/>
            <person name="Morin E."/>
            <person name="Grigoriev I.V."/>
            <person name="Henrissat B."/>
            <person name="Lindahl B."/>
            <person name="Martin F."/>
        </authorList>
    </citation>
    <scope>NUCLEOTIDE SEQUENCE</scope>
    <source>
        <strain evidence="2">JB14</strain>
    </source>
</reference>
<dbReference type="Proteomes" id="UP000799118">
    <property type="component" value="Unassembled WGS sequence"/>
</dbReference>
<dbReference type="Gene3D" id="3.10.20.90">
    <property type="entry name" value="Phosphatidylinositol 3-kinase Catalytic Subunit, Chain A, domain 1"/>
    <property type="match status" value="1"/>
</dbReference>
<dbReference type="EMBL" id="ML769463">
    <property type="protein sequence ID" value="KAE9399946.1"/>
    <property type="molecule type" value="Genomic_DNA"/>
</dbReference>
<dbReference type="OrthoDB" id="661148at2759"/>
<gene>
    <name evidence="2" type="ORF">BT96DRAFT_820052</name>
</gene>
<keyword evidence="3" id="KW-1185">Reference proteome</keyword>
<protein>
    <recommendedName>
        <fullName evidence="1">PB1 domain-containing protein</fullName>
    </recommendedName>
</protein>
<accession>A0A6A4HPB9</accession>
<dbReference type="Pfam" id="PF00564">
    <property type="entry name" value="PB1"/>
    <property type="match status" value="1"/>
</dbReference>
<evidence type="ECO:0000313" key="2">
    <source>
        <dbReference type="EMBL" id="KAE9399946.1"/>
    </source>
</evidence>
<organism evidence="2 3">
    <name type="scientific">Gymnopus androsaceus JB14</name>
    <dbReference type="NCBI Taxonomy" id="1447944"/>
    <lineage>
        <taxon>Eukaryota</taxon>
        <taxon>Fungi</taxon>
        <taxon>Dikarya</taxon>
        <taxon>Basidiomycota</taxon>
        <taxon>Agaricomycotina</taxon>
        <taxon>Agaricomycetes</taxon>
        <taxon>Agaricomycetidae</taxon>
        <taxon>Agaricales</taxon>
        <taxon>Marasmiineae</taxon>
        <taxon>Omphalotaceae</taxon>
        <taxon>Gymnopus</taxon>
    </lineage>
</organism>